<dbReference type="Proteomes" id="UP001209276">
    <property type="component" value="Unassembled WGS sequence"/>
</dbReference>
<gene>
    <name evidence="1" type="ORF">M5W83_15335</name>
</gene>
<evidence type="ECO:0000313" key="1">
    <source>
        <dbReference type="EMBL" id="MCY9608520.1"/>
    </source>
</evidence>
<reference evidence="1 2" key="1">
    <citation type="submission" date="2022-05" db="EMBL/GenBank/DDBJ databases">
        <title>Genome Sequencing of Bee-Associated Microbes.</title>
        <authorList>
            <person name="Dunlap C."/>
        </authorList>
    </citation>
    <scope>NUCLEOTIDE SEQUENCE [LARGE SCALE GENOMIC DNA]</scope>
    <source>
        <strain evidence="1 2">NRRL B-14613</strain>
    </source>
</reference>
<accession>A0ABT4FYI1</accession>
<comment type="caution">
    <text evidence="1">The sequence shown here is derived from an EMBL/GenBank/DDBJ whole genome shotgun (WGS) entry which is preliminary data.</text>
</comment>
<dbReference type="RefSeq" id="WP_174818223.1">
    <property type="nucleotide sequence ID" value="NZ_CABMNB010000005.1"/>
</dbReference>
<organism evidence="1 2">
    <name type="scientific">Paenibacillus thiaminolyticus</name>
    <name type="common">Bacillus thiaminolyticus</name>
    <dbReference type="NCBI Taxonomy" id="49283"/>
    <lineage>
        <taxon>Bacteria</taxon>
        <taxon>Bacillati</taxon>
        <taxon>Bacillota</taxon>
        <taxon>Bacilli</taxon>
        <taxon>Bacillales</taxon>
        <taxon>Paenibacillaceae</taxon>
        <taxon>Paenibacillus</taxon>
    </lineage>
</organism>
<protein>
    <submittedName>
        <fullName evidence="1">Uncharacterized protein</fullName>
    </submittedName>
</protein>
<evidence type="ECO:0000313" key="2">
    <source>
        <dbReference type="Proteomes" id="UP001209276"/>
    </source>
</evidence>
<name>A0ABT4FYI1_PANTH</name>
<keyword evidence="2" id="KW-1185">Reference proteome</keyword>
<dbReference type="EMBL" id="JAMDMM010000027">
    <property type="protein sequence ID" value="MCY9608520.1"/>
    <property type="molecule type" value="Genomic_DNA"/>
</dbReference>
<sequence>MSRIAHDGNGKGRIDMVRDMIFARGRHHDELISGMLKSEYERMKEAPHSARP</sequence>
<proteinExistence type="predicted"/>
<dbReference type="GeneID" id="76997521"/>